<name>A0A6N8DIC4_RHOAC</name>
<keyword evidence="1" id="KW-0472">Membrane</keyword>
<dbReference type="EMBL" id="WNKS01000003">
    <property type="protein sequence ID" value="MTV30220.1"/>
    <property type="molecule type" value="Genomic_DNA"/>
</dbReference>
<feature type="transmembrane region" description="Helical" evidence="1">
    <location>
        <begin position="96"/>
        <end position="118"/>
    </location>
</feature>
<feature type="transmembrane region" description="Helical" evidence="1">
    <location>
        <begin position="67"/>
        <end position="89"/>
    </location>
</feature>
<organism evidence="2 3">
    <name type="scientific">Rhodoblastus acidophilus</name>
    <name type="common">Rhodopseudomonas acidophila</name>
    <dbReference type="NCBI Taxonomy" id="1074"/>
    <lineage>
        <taxon>Bacteria</taxon>
        <taxon>Pseudomonadati</taxon>
        <taxon>Pseudomonadota</taxon>
        <taxon>Alphaproteobacteria</taxon>
        <taxon>Hyphomicrobiales</taxon>
        <taxon>Rhodoblastaceae</taxon>
        <taxon>Rhodoblastus</taxon>
    </lineage>
</organism>
<accession>A0A6N8DIC4</accession>
<proteinExistence type="predicted"/>
<gene>
    <name evidence="2" type="ORF">GJ654_04350</name>
</gene>
<reference evidence="2 3" key="1">
    <citation type="submission" date="2019-11" db="EMBL/GenBank/DDBJ databases">
        <title>Whole-genome sequence of a Rhodoblastus acidophilus DSM 142.</title>
        <authorList>
            <person name="Kyndt J.A."/>
            <person name="Meyer T.E."/>
        </authorList>
    </citation>
    <scope>NUCLEOTIDE SEQUENCE [LARGE SCALE GENOMIC DNA]</scope>
    <source>
        <strain evidence="2 3">DSM 142</strain>
    </source>
</reference>
<sequence length="121" mass="12664">MTTTVPMIAIFTVSTVLGAWCLILLFEKARKPVVIGLHLLAGLAGLETMIATIHMSGLDSDSPVRKFGIMAAAWFGVAVMSGLLIPLVCRGRPQAANLMLVVHIGSATVGFCLALAFAGQI</sequence>
<comment type="caution">
    <text evidence="2">The sequence shown here is derived from an EMBL/GenBank/DDBJ whole genome shotgun (WGS) entry which is preliminary data.</text>
</comment>
<keyword evidence="1" id="KW-0812">Transmembrane</keyword>
<keyword evidence="1" id="KW-1133">Transmembrane helix</keyword>
<dbReference type="Proteomes" id="UP000439113">
    <property type="component" value="Unassembled WGS sequence"/>
</dbReference>
<feature type="transmembrane region" description="Helical" evidence="1">
    <location>
        <begin position="6"/>
        <end position="26"/>
    </location>
</feature>
<protein>
    <submittedName>
        <fullName evidence="2">Uncharacterized protein</fullName>
    </submittedName>
</protein>
<evidence type="ECO:0000313" key="2">
    <source>
        <dbReference type="EMBL" id="MTV30220.1"/>
    </source>
</evidence>
<feature type="transmembrane region" description="Helical" evidence="1">
    <location>
        <begin position="33"/>
        <end position="55"/>
    </location>
</feature>
<evidence type="ECO:0000256" key="1">
    <source>
        <dbReference type="SAM" id="Phobius"/>
    </source>
</evidence>
<dbReference type="AlphaFoldDB" id="A0A6N8DIC4"/>
<dbReference type="RefSeq" id="WP_155444897.1">
    <property type="nucleotide sequence ID" value="NZ_JAOQNR010000003.1"/>
</dbReference>
<evidence type="ECO:0000313" key="3">
    <source>
        <dbReference type="Proteomes" id="UP000439113"/>
    </source>
</evidence>